<dbReference type="InterPro" id="IPR036412">
    <property type="entry name" value="HAD-like_sf"/>
</dbReference>
<keyword evidence="6" id="KW-1185">Reference proteome</keyword>
<dbReference type="PRINTS" id="PR00413">
    <property type="entry name" value="HADHALOGNASE"/>
</dbReference>
<evidence type="ECO:0000256" key="1">
    <source>
        <dbReference type="ARBA" id="ARBA00001946"/>
    </source>
</evidence>
<gene>
    <name evidence="5" type="ORF">D1012_05245</name>
</gene>
<dbReference type="InterPro" id="IPR051600">
    <property type="entry name" value="Beta-PGM-like"/>
</dbReference>
<dbReference type="InterPro" id="IPR023198">
    <property type="entry name" value="PGP-like_dom2"/>
</dbReference>
<dbReference type="AlphaFoldDB" id="A0A411Z5B8"/>
<dbReference type="SUPFAM" id="SSF56784">
    <property type="entry name" value="HAD-like"/>
    <property type="match status" value="1"/>
</dbReference>
<keyword evidence="4" id="KW-0460">Magnesium</keyword>
<dbReference type="SFLD" id="SFLDG01135">
    <property type="entry name" value="C1.5.6:_HAD__Beta-PGM__Phospha"/>
    <property type="match status" value="1"/>
</dbReference>
<dbReference type="SFLD" id="SFLDG01129">
    <property type="entry name" value="C1.5:_HAD__Beta-PGM__Phosphata"/>
    <property type="match status" value="1"/>
</dbReference>
<sequence length="216" mass="22615">MTPKAVIFDCDGVVVDSEGMTFDLLVGEFADHGLHLTVEVIARDFIGGTMADVAARARDAGAALPDTWVEDFYQRLYAHLGKGTPLIPGILDVLDALEAAGIPFAMGSNGSDEKMQITLGQSPGLIARFGGHLYSGQTLGAPKPAPDLYLHAARQLGVAPADCVVVEDSPTGARAAQAAGMRCLGYAAHTPAERLVAVGAEPFFDMADLPRLIGLR</sequence>
<dbReference type="GO" id="GO:0046872">
    <property type="term" value="F:metal ion binding"/>
    <property type="evidence" value="ECO:0007669"/>
    <property type="project" value="UniProtKB-KW"/>
</dbReference>
<protein>
    <submittedName>
        <fullName evidence="5">HAD family hydrolase</fullName>
    </submittedName>
</protein>
<dbReference type="GO" id="GO:0016787">
    <property type="term" value="F:hydrolase activity"/>
    <property type="evidence" value="ECO:0007669"/>
    <property type="project" value="UniProtKB-KW"/>
</dbReference>
<evidence type="ECO:0000256" key="2">
    <source>
        <dbReference type="ARBA" id="ARBA00006171"/>
    </source>
</evidence>
<dbReference type="RefSeq" id="WP_118150288.1">
    <property type="nucleotide sequence ID" value="NZ_QWEY01000002.1"/>
</dbReference>
<dbReference type="NCBIfam" id="TIGR01509">
    <property type="entry name" value="HAD-SF-IA-v3"/>
    <property type="match status" value="1"/>
</dbReference>
<dbReference type="Pfam" id="PF00702">
    <property type="entry name" value="Hydrolase"/>
    <property type="match status" value="1"/>
</dbReference>
<comment type="similarity">
    <text evidence="2">Belongs to the HAD-like hydrolase superfamily. CbbY/CbbZ/Gph/YieH family.</text>
</comment>
<evidence type="ECO:0000313" key="6">
    <source>
        <dbReference type="Proteomes" id="UP000284547"/>
    </source>
</evidence>
<dbReference type="EMBL" id="QWEY01000002">
    <property type="protein sequence ID" value="RGP38237.1"/>
    <property type="molecule type" value="Genomic_DNA"/>
</dbReference>
<dbReference type="Gene3D" id="1.10.150.240">
    <property type="entry name" value="Putative phosphatase, domain 2"/>
    <property type="match status" value="1"/>
</dbReference>
<evidence type="ECO:0000256" key="4">
    <source>
        <dbReference type="ARBA" id="ARBA00022842"/>
    </source>
</evidence>
<dbReference type="CDD" id="cd07526">
    <property type="entry name" value="HAD_BPGM_like"/>
    <property type="match status" value="1"/>
</dbReference>
<dbReference type="PANTHER" id="PTHR46193">
    <property type="entry name" value="6-PHOSPHOGLUCONATE PHOSPHATASE"/>
    <property type="match status" value="1"/>
</dbReference>
<dbReference type="Gene3D" id="3.40.50.1000">
    <property type="entry name" value="HAD superfamily/HAD-like"/>
    <property type="match status" value="1"/>
</dbReference>
<dbReference type="PANTHER" id="PTHR46193:SF10">
    <property type="entry name" value="6-PHOSPHOGLUCONATE PHOSPHATASE"/>
    <property type="match status" value="1"/>
</dbReference>
<evidence type="ECO:0000313" key="5">
    <source>
        <dbReference type="EMBL" id="RGP38237.1"/>
    </source>
</evidence>
<reference evidence="5 6" key="1">
    <citation type="submission" date="2018-08" db="EMBL/GenBank/DDBJ databases">
        <title>Flavobacterium tibetense sp. nov., isolated from a wetland YonghuCo on Tibetan Plateau.</title>
        <authorList>
            <person name="Phurbu D."/>
            <person name="Lu H."/>
            <person name="Xing P."/>
        </authorList>
    </citation>
    <scope>NUCLEOTIDE SEQUENCE [LARGE SCALE GENOMIC DNA]</scope>
    <source>
        <strain evidence="5 6">DJC</strain>
    </source>
</reference>
<comment type="caution">
    <text evidence="5">The sequence shown here is derived from an EMBL/GenBank/DDBJ whole genome shotgun (WGS) entry which is preliminary data.</text>
</comment>
<dbReference type="SFLD" id="SFLDS00003">
    <property type="entry name" value="Haloacid_Dehalogenase"/>
    <property type="match status" value="1"/>
</dbReference>
<proteinExistence type="inferred from homology"/>
<accession>A0A411Z5B8</accession>
<dbReference type="InterPro" id="IPR006439">
    <property type="entry name" value="HAD-SF_hydro_IA"/>
</dbReference>
<dbReference type="InterPro" id="IPR023214">
    <property type="entry name" value="HAD_sf"/>
</dbReference>
<dbReference type="OrthoDB" id="9797743at2"/>
<name>A0A411Z5B8_9RHOB</name>
<evidence type="ECO:0000256" key="3">
    <source>
        <dbReference type="ARBA" id="ARBA00022723"/>
    </source>
</evidence>
<organism evidence="5 6">
    <name type="scientific">Pseudotabrizicola alkalilacus</name>
    <dbReference type="NCBI Taxonomy" id="2305252"/>
    <lineage>
        <taxon>Bacteria</taxon>
        <taxon>Pseudomonadati</taxon>
        <taxon>Pseudomonadota</taxon>
        <taxon>Alphaproteobacteria</taxon>
        <taxon>Rhodobacterales</taxon>
        <taxon>Paracoccaceae</taxon>
        <taxon>Pseudotabrizicola</taxon>
    </lineage>
</organism>
<keyword evidence="3" id="KW-0479">Metal-binding</keyword>
<keyword evidence="5" id="KW-0378">Hydrolase</keyword>
<comment type="cofactor">
    <cofactor evidence="1">
        <name>Mg(2+)</name>
        <dbReference type="ChEBI" id="CHEBI:18420"/>
    </cofactor>
</comment>
<dbReference type="Proteomes" id="UP000284547">
    <property type="component" value="Unassembled WGS sequence"/>
</dbReference>